<gene>
    <name evidence="1" type="ORF">ATANTOWER_008376</name>
</gene>
<evidence type="ECO:0000313" key="2">
    <source>
        <dbReference type="Proteomes" id="UP001345963"/>
    </source>
</evidence>
<accession>A0ABU7BNG0</accession>
<comment type="caution">
    <text evidence="1">The sequence shown here is derived from an EMBL/GenBank/DDBJ whole genome shotgun (WGS) entry which is preliminary data.</text>
</comment>
<proteinExistence type="predicted"/>
<name>A0ABU7BNG0_9TELE</name>
<evidence type="ECO:0000313" key="1">
    <source>
        <dbReference type="EMBL" id="MED6252201.1"/>
    </source>
</evidence>
<protein>
    <submittedName>
        <fullName evidence="1">Uncharacterized protein</fullName>
    </submittedName>
</protein>
<keyword evidence="2" id="KW-1185">Reference proteome</keyword>
<organism evidence="1 2">
    <name type="scientific">Ataeniobius toweri</name>
    <dbReference type="NCBI Taxonomy" id="208326"/>
    <lineage>
        <taxon>Eukaryota</taxon>
        <taxon>Metazoa</taxon>
        <taxon>Chordata</taxon>
        <taxon>Craniata</taxon>
        <taxon>Vertebrata</taxon>
        <taxon>Euteleostomi</taxon>
        <taxon>Actinopterygii</taxon>
        <taxon>Neopterygii</taxon>
        <taxon>Teleostei</taxon>
        <taxon>Neoteleostei</taxon>
        <taxon>Acanthomorphata</taxon>
        <taxon>Ovalentaria</taxon>
        <taxon>Atherinomorphae</taxon>
        <taxon>Cyprinodontiformes</taxon>
        <taxon>Goodeidae</taxon>
        <taxon>Ataeniobius</taxon>
    </lineage>
</organism>
<dbReference type="Proteomes" id="UP001345963">
    <property type="component" value="Unassembled WGS sequence"/>
</dbReference>
<sequence length="150" mass="16652">MEQEIDRRIGASCHSNEDAGLVHCGEERAELRNEALDLPVGLRSYPHLWAWVMTERMRSRIQGAEMSFLSSAILEELRVELLDSRLTQTPPHWEESVQVNQASVLDASGTHLLEGAPGTSYREEAQGMAQDTLEGLCVSAGLKLPPEEPE</sequence>
<dbReference type="EMBL" id="JAHUTI010061005">
    <property type="protein sequence ID" value="MED6252201.1"/>
    <property type="molecule type" value="Genomic_DNA"/>
</dbReference>
<reference evidence="1 2" key="1">
    <citation type="submission" date="2021-07" db="EMBL/GenBank/DDBJ databases">
        <authorList>
            <person name="Palmer J.M."/>
        </authorList>
    </citation>
    <scope>NUCLEOTIDE SEQUENCE [LARGE SCALE GENOMIC DNA]</scope>
    <source>
        <strain evidence="1 2">AT_MEX2019</strain>
        <tissue evidence="1">Muscle</tissue>
    </source>
</reference>